<feature type="chain" id="PRO_5002973322" description="Porin" evidence="1">
    <location>
        <begin position="28"/>
        <end position="465"/>
    </location>
</feature>
<keyword evidence="3" id="KW-1185">Reference proteome</keyword>
<evidence type="ECO:0008006" key="4">
    <source>
        <dbReference type="Google" id="ProtNLM"/>
    </source>
</evidence>
<dbReference type="EMBL" id="CP001672">
    <property type="protein sequence ID" value="ACT48589.1"/>
    <property type="molecule type" value="Genomic_DNA"/>
</dbReference>
<dbReference type="HOGENOM" id="CLU_578478_0_0_4"/>
<accession>C6WXE0</accession>
<sequence length="465" mass="49893">MNYKLRSLVAASLTGALMLGVAQQASADSTTDIVNALVAKGVLTEEEGALLTKGREMESVSQAKAMKKASKLKVSDAIDNAELYGDIRVRVEQRNGEDVAGKEQDRTRDRYKLTLGVKTESGNFYTDLALAMGQHGRSDNATFGSASGGSNGSNTKEAAYIKRAMVGYKATDWLALEAGRVANPLYTTQMVWDSDLTFEGLVEKANFKVGDNKFFLTGVQSQYLGDTRKYGGTATTADSISNWIMAFQAGAEVPLADGVKGKAALTYTTYSNNDRAGKFVPAIGSATTLGTNVVGTNNLRTIEIPAELNFSTSGPLSYSLFGDYVKNLDGNDRRDAAVAGISGAANKAKLDSNDDSAWLLGVGINYKAGPKVAKGDWSAKLWYQDVGVYAVDPNAVDSDFMDSKVNMKGVVLKTQYNLQENVFINFAAGHATNKNDKISTAGVAGDLGYNLKSYDLYQLDLTYRF</sequence>
<evidence type="ECO:0000256" key="1">
    <source>
        <dbReference type="SAM" id="SignalP"/>
    </source>
</evidence>
<reference evidence="3" key="1">
    <citation type="submission" date="2009-07" db="EMBL/GenBank/DDBJ databases">
        <title>Complete sequence of Methylotenera mobilis JLW8.</title>
        <authorList>
            <consortium name="US DOE Joint Genome Institute"/>
            <person name="Lucas S."/>
            <person name="Copeland A."/>
            <person name="Lapidus A."/>
            <person name="Glavina del Rio T."/>
            <person name="Tice H."/>
            <person name="Bruce D."/>
            <person name="Goodwin L."/>
            <person name="Pitluck S."/>
            <person name="LaButti K.M."/>
            <person name="Clum A."/>
            <person name="Larimer F."/>
            <person name="Land M."/>
            <person name="Hauser L."/>
            <person name="Kyrpides N."/>
            <person name="Mikhailova N."/>
            <person name="Kayluzhnaya M."/>
            <person name="Chistoserdova L."/>
        </authorList>
    </citation>
    <scope>NUCLEOTIDE SEQUENCE [LARGE SCALE GENOMIC DNA]</scope>
    <source>
        <strain evidence="3">JLW8 / ATCC BAA-1282 / DSM 17540</strain>
    </source>
</reference>
<dbReference type="AlphaFoldDB" id="C6WXE0"/>
<evidence type="ECO:0000313" key="2">
    <source>
        <dbReference type="EMBL" id="ACT48589.1"/>
    </source>
</evidence>
<gene>
    <name evidence="2" type="ordered locus">Mmol_1685</name>
</gene>
<dbReference type="eggNOG" id="COG2067">
    <property type="taxonomic scope" value="Bacteria"/>
</dbReference>
<organism evidence="2 3">
    <name type="scientific">Methylotenera mobilis (strain JLW8 / ATCC BAA-1282 / DSM 17540)</name>
    <dbReference type="NCBI Taxonomy" id="583345"/>
    <lineage>
        <taxon>Bacteria</taxon>
        <taxon>Pseudomonadati</taxon>
        <taxon>Pseudomonadota</taxon>
        <taxon>Betaproteobacteria</taxon>
        <taxon>Nitrosomonadales</taxon>
        <taxon>Methylophilaceae</taxon>
        <taxon>Methylotenera</taxon>
    </lineage>
</organism>
<dbReference type="SUPFAM" id="SSF56935">
    <property type="entry name" value="Porins"/>
    <property type="match status" value="1"/>
</dbReference>
<feature type="signal peptide" evidence="1">
    <location>
        <begin position="1"/>
        <end position="27"/>
    </location>
</feature>
<name>C6WXE0_METML</name>
<dbReference type="KEGG" id="mmb:Mmol_1685"/>
<reference evidence="2 3" key="2">
    <citation type="journal article" date="2011" name="J. Bacteriol.">
        <title>Genomes of three methylotrophs from a single niche uncover genetic and metabolic divergence of Methylophilaceae.</title>
        <authorList>
            <person name="Lapidus A."/>
            <person name="Clum A."/>
            <person name="Labutti K."/>
            <person name="Kaluzhnaya M.G."/>
            <person name="Lim S."/>
            <person name="Beck D.A."/>
            <person name="Glavina Del Rio T."/>
            <person name="Nolan M."/>
            <person name="Mavromatis K."/>
            <person name="Huntemann M."/>
            <person name="Lucas S."/>
            <person name="Lidstrom M.E."/>
            <person name="Ivanova N."/>
            <person name="Chistoserdova L."/>
        </authorList>
    </citation>
    <scope>NUCLEOTIDE SEQUENCE [LARGE SCALE GENOMIC DNA]</scope>
    <source>
        <strain evidence="3">JLW8 / ATCC BAA-1282 / DSM 17540</strain>
    </source>
</reference>
<dbReference type="RefSeq" id="WP_015832624.1">
    <property type="nucleotide sequence ID" value="NC_012968.1"/>
</dbReference>
<keyword evidence="1" id="KW-0732">Signal</keyword>
<dbReference type="InterPro" id="IPR032638">
    <property type="entry name" value="Porin_5"/>
</dbReference>
<dbReference type="Proteomes" id="UP000002742">
    <property type="component" value="Chromosome"/>
</dbReference>
<protein>
    <recommendedName>
        <fullName evidence="4">Porin</fullName>
    </recommendedName>
</protein>
<dbReference type="STRING" id="583345.Mmol_1685"/>
<proteinExistence type="predicted"/>
<dbReference type="Pfam" id="PF16930">
    <property type="entry name" value="Porin_5"/>
    <property type="match status" value="2"/>
</dbReference>
<dbReference type="OrthoDB" id="5372286at2"/>
<evidence type="ECO:0000313" key="3">
    <source>
        <dbReference type="Proteomes" id="UP000002742"/>
    </source>
</evidence>